<comment type="similarity">
    <text evidence="1">Belongs to the acyl-CoA dehydrogenase family.</text>
</comment>
<dbReference type="Pfam" id="PF00441">
    <property type="entry name" value="Acyl-CoA_dh_1"/>
    <property type="match status" value="1"/>
</dbReference>
<sequence length="336" mass="34615">MRVVVLGGVLSTGLGVGVLGEGRPARLGGARTAEGVVAAVRDRLRRGELELPLAGVDTVARWSGLAALGRVDLALARLAEGHTDAVAVLAEAGRAVVAGALYGVWASRSGGVGARLVDGRVDGTVRFCSGAGGLDRALVVALDDTGAARLVEVDLAGPGITSDPASWQAIGMDASDSADVRFDRVVPVATVGPPGWYTDRKGFLLGGGGVAAVWLGGAAGVLDDVFDLLQDKADEHQLAHLGALHAVVTSAATHLEHTARLVDADTATEVHLATCRAVVEHAAWEVVDRVPRAVGPTPLSRDRAFAQRLADLQVYVRQHHAERDLAALGRAVLAAR</sequence>
<evidence type="ECO:0000313" key="5">
    <source>
        <dbReference type="EMBL" id="GLW89627.1"/>
    </source>
</evidence>
<gene>
    <name evidence="5" type="ORF">Aglo03_04430</name>
</gene>
<proteinExistence type="inferred from homology"/>
<comment type="caution">
    <text evidence="5">The sequence shown here is derived from an EMBL/GenBank/DDBJ whole genome shotgun (WGS) entry which is preliminary data.</text>
</comment>
<evidence type="ECO:0000256" key="3">
    <source>
        <dbReference type="ARBA" id="ARBA00022827"/>
    </source>
</evidence>
<evidence type="ECO:0000256" key="1">
    <source>
        <dbReference type="ARBA" id="ARBA00009347"/>
    </source>
</evidence>
<dbReference type="Proteomes" id="UP001165042">
    <property type="component" value="Unassembled WGS sequence"/>
</dbReference>
<feature type="domain" description="Acyl-CoA dehydrogenase/oxidase C-terminal" evidence="4">
    <location>
        <begin position="195"/>
        <end position="315"/>
    </location>
</feature>
<dbReference type="SUPFAM" id="SSF56645">
    <property type="entry name" value="Acyl-CoA dehydrogenase NM domain-like"/>
    <property type="match status" value="1"/>
</dbReference>
<accession>A0A9W6V5Q2</accession>
<evidence type="ECO:0000259" key="4">
    <source>
        <dbReference type="Pfam" id="PF00441"/>
    </source>
</evidence>
<dbReference type="AlphaFoldDB" id="A0A9W6V5Q2"/>
<dbReference type="InterPro" id="IPR046373">
    <property type="entry name" value="Acyl-CoA_Oxase/DH_mid-dom_sf"/>
</dbReference>
<name>A0A9W6V5Q2_9PSEU</name>
<organism evidence="5 6">
    <name type="scientific">Actinokineospora globicatena</name>
    <dbReference type="NCBI Taxonomy" id="103729"/>
    <lineage>
        <taxon>Bacteria</taxon>
        <taxon>Bacillati</taxon>
        <taxon>Actinomycetota</taxon>
        <taxon>Actinomycetes</taxon>
        <taxon>Pseudonocardiales</taxon>
        <taxon>Pseudonocardiaceae</taxon>
        <taxon>Actinokineospora</taxon>
    </lineage>
</organism>
<dbReference type="SUPFAM" id="SSF47203">
    <property type="entry name" value="Acyl-CoA dehydrogenase C-terminal domain-like"/>
    <property type="match status" value="1"/>
</dbReference>
<dbReference type="EMBL" id="BSSD01000001">
    <property type="protein sequence ID" value="GLW89627.1"/>
    <property type="molecule type" value="Genomic_DNA"/>
</dbReference>
<keyword evidence="2" id="KW-0285">Flavoprotein</keyword>
<protein>
    <submittedName>
        <fullName evidence="5">Dehydrogenase</fullName>
    </submittedName>
</protein>
<reference evidence="5" key="1">
    <citation type="submission" date="2023-02" db="EMBL/GenBank/DDBJ databases">
        <title>Actinokineospora globicatena NBRC 15670.</title>
        <authorList>
            <person name="Ichikawa N."/>
            <person name="Sato H."/>
            <person name="Tonouchi N."/>
        </authorList>
    </citation>
    <scope>NUCLEOTIDE SEQUENCE</scope>
    <source>
        <strain evidence="5">NBRC 15670</strain>
    </source>
</reference>
<dbReference type="GO" id="GO:0016627">
    <property type="term" value="F:oxidoreductase activity, acting on the CH-CH group of donors"/>
    <property type="evidence" value="ECO:0007669"/>
    <property type="project" value="InterPro"/>
</dbReference>
<dbReference type="InterPro" id="IPR009075">
    <property type="entry name" value="AcylCo_DH/oxidase_C"/>
</dbReference>
<evidence type="ECO:0000256" key="2">
    <source>
        <dbReference type="ARBA" id="ARBA00022630"/>
    </source>
</evidence>
<dbReference type="InterPro" id="IPR009100">
    <property type="entry name" value="AcylCoA_DH/oxidase_NM_dom_sf"/>
</dbReference>
<dbReference type="InterPro" id="IPR036250">
    <property type="entry name" value="AcylCo_DH-like_C"/>
</dbReference>
<keyword evidence="3" id="KW-0274">FAD</keyword>
<dbReference type="Gene3D" id="2.40.110.10">
    <property type="entry name" value="Butyryl-CoA Dehydrogenase, subunit A, domain 2"/>
    <property type="match status" value="1"/>
</dbReference>
<evidence type="ECO:0000313" key="6">
    <source>
        <dbReference type="Proteomes" id="UP001165042"/>
    </source>
</evidence>
<keyword evidence="6" id="KW-1185">Reference proteome</keyword>